<evidence type="ECO:0000313" key="1">
    <source>
        <dbReference type="EMBL" id="SFU09134.1"/>
    </source>
</evidence>
<organism evidence="1 2">
    <name type="scientific">Geodermatophilus amargosae</name>
    <dbReference type="NCBI Taxonomy" id="1296565"/>
    <lineage>
        <taxon>Bacteria</taxon>
        <taxon>Bacillati</taxon>
        <taxon>Actinomycetota</taxon>
        <taxon>Actinomycetes</taxon>
        <taxon>Geodermatophilales</taxon>
        <taxon>Geodermatophilaceae</taxon>
        <taxon>Geodermatophilus</taxon>
    </lineage>
</organism>
<dbReference type="RefSeq" id="WP_093585058.1">
    <property type="nucleotide sequence ID" value="NZ_FPBA01000045.1"/>
</dbReference>
<dbReference type="InterPro" id="IPR014543">
    <property type="entry name" value="UCP028291"/>
</dbReference>
<evidence type="ECO:0000313" key="2">
    <source>
        <dbReference type="Proteomes" id="UP000199546"/>
    </source>
</evidence>
<dbReference type="Pfam" id="PF09981">
    <property type="entry name" value="DUF2218"/>
    <property type="match status" value="1"/>
</dbReference>
<proteinExistence type="predicted"/>
<dbReference type="OrthoDB" id="9806511at2"/>
<keyword evidence="2" id="KW-1185">Reference proteome</keyword>
<name>A0A1I7DC24_9ACTN</name>
<sequence>MTTLFSRADVRTDAPGRYAKQLVSHLGRKVPFTEDTDGAWTTVVGDARGRIVVGDDVLTLRVEAPDVETLNRIEHALGSHLERFGARSGLTVTWRRDHS</sequence>
<dbReference type="EMBL" id="FPBA01000045">
    <property type="protein sequence ID" value="SFU09134.1"/>
    <property type="molecule type" value="Genomic_DNA"/>
</dbReference>
<dbReference type="STRING" id="1296565.SAMN05660657_05592"/>
<protein>
    <recommendedName>
        <fullName evidence="3">DUF2218 domain-containing protein</fullName>
    </recommendedName>
</protein>
<reference evidence="2" key="1">
    <citation type="submission" date="2016-10" db="EMBL/GenBank/DDBJ databases">
        <authorList>
            <person name="Varghese N."/>
            <person name="Submissions S."/>
        </authorList>
    </citation>
    <scope>NUCLEOTIDE SEQUENCE [LARGE SCALE GENOMIC DNA]</scope>
    <source>
        <strain evidence="2">DSM 46136</strain>
    </source>
</reference>
<dbReference type="AlphaFoldDB" id="A0A1I7DC24"/>
<gene>
    <name evidence="1" type="ORF">SAMN05660657_05592</name>
</gene>
<dbReference type="Proteomes" id="UP000199546">
    <property type="component" value="Unassembled WGS sequence"/>
</dbReference>
<dbReference type="Gene3D" id="3.30.310.50">
    <property type="entry name" value="Alpha-D-phosphohexomutase, C-terminal domain"/>
    <property type="match status" value="1"/>
</dbReference>
<evidence type="ECO:0008006" key="3">
    <source>
        <dbReference type="Google" id="ProtNLM"/>
    </source>
</evidence>
<accession>A0A1I7DC24</accession>